<dbReference type="GO" id="GO:0006744">
    <property type="term" value="P:ubiquinone biosynthetic process"/>
    <property type="evidence" value="ECO:0007669"/>
    <property type="project" value="TreeGrafter"/>
</dbReference>
<sequence length="222" mass="24505">MEYDQKVKAIKKEDRPPQGSSNTVPRYNLPSNGLLSLLPTPWVPYAELMRLDCPAGLYAFHVPYLIGLSYAACLAFPSPSLEDLFAYNILFLIDSIILRDAACAWNDNVDQDLDRKVTRCRLRPIARGVVVTTQGHIFTAALTLAGTPLFLTLPIECAYHVIPVTLLFALYPFAKRVTNLPQVVLGFPLAWAILTCWAALGVDPINAEVIMPSMSLFAANVL</sequence>
<keyword evidence="4" id="KW-0808">Transferase</keyword>
<evidence type="ECO:0000256" key="6">
    <source>
        <dbReference type="ARBA" id="ARBA00022989"/>
    </source>
</evidence>
<dbReference type="GO" id="GO:0008412">
    <property type="term" value="F:4-hydroxybenzoate polyprenyltransferase activity"/>
    <property type="evidence" value="ECO:0007669"/>
    <property type="project" value="TreeGrafter"/>
</dbReference>
<dbReference type="AlphaFoldDB" id="A0A8H3ELE8"/>
<dbReference type="InterPro" id="IPR044878">
    <property type="entry name" value="UbiA_sf"/>
</dbReference>
<feature type="transmembrane region" description="Helical" evidence="9">
    <location>
        <begin position="183"/>
        <end position="202"/>
    </location>
</feature>
<evidence type="ECO:0000256" key="8">
    <source>
        <dbReference type="SAM" id="MobiDB-lite"/>
    </source>
</evidence>
<dbReference type="Pfam" id="PF01040">
    <property type="entry name" value="UbiA"/>
    <property type="match status" value="1"/>
</dbReference>
<feature type="compositionally biased region" description="Basic and acidic residues" evidence="8">
    <location>
        <begin position="1"/>
        <end position="16"/>
    </location>
</feature>
<comment type="pathway">
    <text evidence="2">Secondary metabolite biosynthesis; terpenoid biosynthesis.</text>
</comment>
<feature type="transmembrane region" description="Helical" evidence="9">
    <location>
        <begin position="57"/>
        <end position="78"/>
    </location>
</feature>
<evidence type="ECO:0000256" key="1">
    <source>
        <dbReference type="ARBA" id="ARBA00004141"/>
    </source>
</evidence>
<dbReference type="Proteomes" id="UP000664203">
    <property type="component" value="Unassembled WGS sequence"/>
</dbReference>
<proteinExistence type="inferred from homology"/>
<evidence type="ECO:0000256" key="7">
    <source>
        <dbReference type="ARBA" id="ARBA00023136"/>
    </source>
</evidence>
<dbReference type="InterPro" id="IPR039653">
    <property type="entry name" value="Prenyltransferase"/>
</dbReference>
<dbReference type="PANTHER" id="PTHR11048">
    <property type="entry name" value="PRENYLTRANSFERASES"/>
    <property type="match status" value="1"/>
</dbReference>
<keyword evidence="5 9" id="KW-0812">Transmembrane</keyword>
<dbReference type="OrthoDB" id="18170at2759"/>
<evidence type="ECO:0000256" key="2">
    <source>
        <dbReference type="ARBA" id="ARBA00004721"/>
    </source>
</evidence>
<dbReference type="FunFam" id="1.10.357.140:FF:000008">
    <property type="entry name" value="4-hydroxybenzoate octaprenyltransferase"/>
    <property type="match status" value="1"/>
</dbReference>
<evidence type="ECO:0000256" key="5">
    <source>
        <dbReference type="ARBA" id="ARBA00022692"/>
    </source>
</evidence>
<accession>A0A8H3ELE8</accession>
<comment type="caution">
    <text evidence="10">The sequence shown here is derived from an EMBL/GenBank/DDBJ whole genome shotgun (WGS) entry which is preliminary data.</text>
</comment>
<protein>
    <submittedName>
        <fullName evidence="10">Para-hydroxybenzoate--polyprenyltransferase, mitochondrial (PHB:polyprenyltransferase)</fullName>
    </submittedName>
</protein>
<feature type="region of interest" description="Disordered" evidence="8">
    <location>
        <begin position="1"/>
        <end position="27"/>
    </location>
</feature>
<name>A0A8H3ELE8_9LECA</name>
<reference evidence="10" key="1">
    <citation type="submission" date="2021-03" db="EMBL/GenBank/DDBJ databases">
        <authorList>
            <person name="Tagirdzhanova G."/>
        </authorList>
    </citation>
    <scope>NUCLEOTIDE SEQUENCE</scope>
</reference>
<comment type="subcellular location">
    <subcellularLocation>
        <location evidence="1">Membrane</location>
        <topology evidence="1">Multi-pass membrane protein</topology>
    </subcellularLocation>
</comment>
<dbReference type="GO" id="GO:0005743">
    <property type="term" value="C:mitochondrial inner membrane"/>
    <property type="evidence" value="ECO:0007669"/>
    <property type="project" value="TreeGrafter"/>
</dbReference>
<evidence type="ECO:0000256" key="9">
    <source>
        <dbReference type="SAM" id="Phobius"/>
    </source>
</evidence>
<keyword evidence="6 9" id="KW-1133">Transmembrane helix</keyword>
<dbReference type="Gene3D" id="1.10.357.140">
    <property type="entry name" value="UbiA prenyltransferase"/>
    <property type="match status" value="1"/>
</dbReference>
<evidence type="ECO:0000256" key="3">
    <source>
        <dbReference type="ARBA" id="ARBA00005985"/>
    </source>
</evidence>
<feature type="transmembrane region" description="Helical" evidence="9">
    <location>
        <begin position="151"/>
        <end position="171"/>
    </location>
</feature>
<evidence type="ECO:0000313" key="10">
    <source>
        <dbReference type="EMBL" id="CAF9908037.1"/>
    </source>
</evidence>
<dbReference type="PANTHER" id="PTHR11048:SF39">
    <property type="entry name" value="POLYPRENYL TRANSFERASE AUSN"/>
    <property type="match status" value="1"/>
</dbReference>
<evidence type="ECO:0000313" key="11">
    <source>
        <dbReference type="Proteomes" id="UP000664203"/>
    </source>
</evidence>
<dbReference type="InterPro" id="IPR000537">
    <property type="entry name" value="UbiA_prenyltransferase"/>
</dbReference>
<dbReference type="EMBL" id="CAJPDR010000026">
    <property type="protein sequence ID" value="CAF9908037.1"/>
    <property type="molecule type" value="Genomic_DNA"/>
</dbReference>
<gene>
    <name evidence="10" type="primary">COQ2_2</name>
    <name evidence="10" type="ORF">ALECFALPRED_004205</name>
</gene>
<comment type="similarity">
    <text evidence="3">Belongs to the UbiA prenyltransferase family.</text>
</comment>
<keyword evidence="7 9" id="KW-0472">Membrane</keyword>
<evidence type="ECO:0000256" key="4">
    <source>
        <dbReference type="ARBA" id="ARBA00022679"/>
    </source>
</evidence>
<keyword evidence="11" id="KW-1185">Reference proteome</keyword>
<organism evidence="10 11">
    <name type="scientific">Alectoria fallacina</name>
    <dbReference type="NCBI Taxonomy" id="1903189"/>
    <lineage>
        <taxon>Eukaryota</taxon>
        <taxon>Fungi</taxon>
        <taxon>Dikarya</taxon>
        <taxon>Ascomycota</taxon>
        <taxon>Pezizomycotina</taxon>
        <taxon>Lecanoromycetes</taxon>
        <taxon>OSLEUM clade</taxon>
        <taxon>Lecanoromycetidae</taxon>
        <taxon>Lecanorales</taxon>
        <taxon>Lecanorineae</taxon>
        <taxon>Parmeliaceae</taxon>
        <taxon>Alectoria</taxon>
    </lineage>
</organism>